<comment type="caution">
    <text evidence="4">The sequence shown here is derived from an EMBL/GenBank/DDBJ whole genome shotgun (WGS) entry which is preliminary data.</text>
</comment>
<dbReference type="STRING" id="54915.ADS79_24795"/>
<dbReference type="InterPro" id="IPR005627">
    <property type="entry name" value="CutC-like"/>
</dbReference>
<accession>A0A0K9YN33</accession>
<dbReference type="Proteomes" id="UP000036834">
    <property type="component" value="Unassembled WGS sequence"/>
</dbReference>
<dbReference type="Pfam" id="PF03932">
    <property type="entry name" value="CutC"/>
    <property type="match status" value="1"/>
</dbReference>
<name>A0A0K9YN33_9BACL</name>
<keyword evidence="6" id="KW-1185">Reference proteome</keyword>
<evidence type="ECO:0000256" key="1">
    <source>
        <dbReference type="ARBA" id="ARBA00007768"/>
    </source>
</evidence>
<evidence type="ECO:0000313" key="4">
    <source>
        <dbReference type="EMBL" id="KNB70076.1"/>
    </source>
</evidence>
<dbReference type="PATRIC" id="fig|54915.3.peg.4105"/>
<evidence type="ECO:0000256" key="2">
    <source>
        <dbReference type="HAMAP-Rule" id="MF_00795"/>
    </source>
</evidence>
<dbReference type="HAMAP" id="MF_00795">
    <property type="entry name" value="CutC"/>
    <property type="match status" value="1"/>
</dbReference>
<evidence type="ECO:0000313" key="5">
    <source>
        <dbReference type="Proteomes" id="UP000036834"/>
    </source>
</evidence>
<comment type="similarity">
    <text evidence="1 2">Belongs to the CutC family.</text>
</comment>
<organism evidence="4 5">
    <name type="scientific">Brevibacillus reuszeri</name>
    <dbReference type="NCBI Taxonomy" id="54915"/>
    <lineage>
        <taxon>Bacteria</taxon>
        <taxon>Bacillati</taxon>
        <taxon>Bacillota</taxon>
        <taxon>Bacilli</taxon>
        <taxon>Bacillales</taxon>
        <taxon>Paenibacillaceae</taxon>
        <taxon>Brevibacillus</taxon>
    </lineage>
</organism>
<dbReference type="PANTHER" id="PTHR12598">
    <property type="entry name" value="COPPER HOMEOSTASIS PROTEIN CUTC"/>
    <property type="match status" value="1"/>
</dbReference>
<comment type="caution">
    <text evidence="2">Once thought to be involved in copper homeostasis, experiments in E.coli have shown this is not the case.</text>
</comment>
<sequence length="233" mass="25524">MIIEVIATSVEDAKRAEQGGADRLELISGILEGGITPSWGLIDAVVKAVRIPVNVMVRPHSQSFCYTQDELFVMREDVRVIRELGAAGVVVGMLTEQKKLDTNGLELVLSEADELDVTFHRAFDEADDQLEAARILLHYPQVRRILTSGGQKSAVEGMDCIAQLMQLTDKTQLNMLAGSGLSLSNITDFLQKTGVREIHFGTGVREDGQALRYVDPEKVAALKGICEPFSKQV</sequence>
<evidence type="ECO:0000313" key="6">
    <source>
        <dbReference type="Proteomes" id="UP000319578"/>
    </source>
</evidence>
<evidence type="ECO:0000313" key="3">
    <source>
        <dbReference type="EMBL" id="GED71734.1"/>
    </source>
</evidence>
<proteinExistence type="inferred from homology"/>
<reference evidence="4" key="2">
    <citation type="submission" date="2015-07" db="EMBL/GenBank/DDBJ databases">
        <title>MeaNS - Measles Nucleotide Surveillance Program.</title>
        <authorList>
            <person name="Tran T."/>
            <person name="Druce J."/>
        </authorList>
    </citation>
    <scope>NUCLEOTIDE SEQUENCE</scope>
    <source>
        <strain evidence="4">DSM 9887</strain>
    </source>
</reference>
<dbReference type="GO" id="GO:0005737">
    <property type="term" value="C:cytoplasm"/>
    <property type="evidence" value="ECO:0007669"/>
    <property type="project" value="UniProtKB-SubCell"/>
</dbReference>
<dbReference type="OrthoDB" id="9815677at2"/>
<reference evidence="3 6" key="3">
    <citation type="submission" date="2019-06" db="EMBL/GenBank/DDBJ databases">
        <title>Whole genome shotgun sequence of Brevibacillus reuszeri NBRC 15719.</title>
        <authorList>
            <person name="Hosoyama A."/>
            <person name="Uohara A."/>
            <person name="Ohji S."/>
            <person name="Ichikawa N."/>
        </authorList>
    </citation>
    <scope>NUCLEOTIDE SEQUENCE [LARGE SCALE GENOMIC DNA]</scope>
    <source>
        <strain evidence="3 6">NBRC 15719</strain>
    </source>
</reference>
<dbReference type="Proteomes" id="UP000319578">
    <property type="component" value="Unassembled WGS sequence"/>
</dbReference>
<dbReference type="InterPro" id="IPR036822">
    <property type="entry name" value="CutC-like_dom_sf"/>
</dbReference>
<dbReference type="SUPFAM" id="SSF110395">
    <property type="entry name" value="CutC-like"/>
    <property type="match status" value="1"/>
</dbReference>
<gene>
    <name evidence="2" type="primary">cutC</name>
    <name evidence="4" type="ORF">ADS79_24795</name>
    <name evidence="3" type="ORF">BRE01_54360</name>
</gene>
<reference evidence="5" key="1">
    <citation type="submission" date="2015-07" db="EMBL/GenBank/DDBJ databases">
        <title>Genome sequencing project for genomic taxonomy and phylogenomics of Bacillus-like bacteria.</title>
        <authorList>
            <person name="Liu B."/>
            <person name="Wang J."/>
            <person name="Zhu Y."/>
            <person name="Liu G."/>
            <person name="Chen Q."/>
            <person name="Chen Z."/>
            <person name="Lan J."/>
            <person name="Che J."/>
            <person name="Ge C."/>
            <person name="Shi H."/>
            <person name="Pan Z."/>
            <person name="Liu X."/>
        </authorList>
    </citation>
    <scope>NUCLEOTIDE SEQUENCE [LARGE SCALE GENOMIC DNA]</scope>
    <source>
        <strain evidence="5">DSM 9887</strain>
    </source>
</reference>
<dbReference type="Gene3D" id="3.20.20.380">
    <property type="entry name" value="Copper homeostasis (CutC) domain"/>
    <property type="match status" value="1"/>
</dbReference>
<dbReference type="EMBL" id="BJON01000022">
    <property type="protein sequence ID" value="GED71734.1"/>
    <property type="molecule type" value="Genomic_DNA"/>
</dbReference>
<dbReference type="RefSeq" id="WP_049742121.1">
    <property type="nucleotide sequence ID" value="NZ_BJON01000022.1"/>
</dbReference>
<protein>
    <recommendedName>
        <fullName evidence="2">PF03932 family protein CutC</fullName>
    </recommendedName>
</protein>
<keyword evidence="2" id="KW-0963">Cytoplasm</keyword>
<dbReference type="PANTHER" id="PTHR12598:SF0">
    <property type="entry name" value="COPPER HOMEOSTASIS PROTEIN CUTC HOMOLOG"/>
    <property type="match status" value="1"/>
</dbReference>
<dbReference type="GO" id="GO:0005507">
    <property type="term" value="F:copper ion binding"/>
    <property type="evidence" value="ECO:0007669"/>
    <property type="project" value="TreeGrafter"/>
</dbReference>
<dbReference type="AlphaFoldDB" id="A0A0K9YN33"/>
<dbReference type="EMBL" id="LGIQ01000011">
    <property type="protein sequence ID" value="KNB70076.1"/>
    <property type="molecule type" value="Genomic_DNA"/>
</dbReference>
<comment type="subcellular location">
    <subcellularLocation>
        <location evidence="2">Cytoplasm</location>
    </subcellularLocation>
</comment>